<dbReference type="SUPFAM" id="SSF54631">
    <property type="entry name" value="CBS-domain pair"/>
    <property type="match status" value="1"/>
</dbReference>
<dbReference type="Pfam" id="PF01595">
    <property type="entry name" value="CNNM"/>
    <property type="match status" value="1"/>
</dbReference>
<dbReference type="InterPro" id="IPR046342">
    <property type="entry name" value="CBS_dom_sf"/>
</dbReference>
<keyword evidence="4 8" id="KW-1133">Transmembrane helix</keyword>
<evidence type="ECO:0000256" key="9">
    <source>
        <dbReference type="SAM" id="Phobius"/>
    </source>
</evidence>
<dbReference type="InterPro" id="IPR000644">
    <property type="entry name" value="CBS_dom"/>
</dbReference>
<dbReference type="SMART" id="SM00116">
    <property type="entry name" value="CBS"/>
    <property type="match status" value="2"/>
</dbReference>
<accession>A0ABS2WR78</accession>
<dbReference type="InterPro" id="IPR002550">
    <property type="entry name" value="CNNM"/>
</dbReference>
<dbReference type="InterPro" id="IPR044751">
    <property type="entry name" value="Ion_transp-like_CBS"/>
</dbReference>
<evidence type="ECO:0000256" key="6">
    <source>
        <dbReference type="ARBA" id="ARBA00023136"/>
    </source>
</evidence>
<evidence type="ECO:0000256" key="7">
    <source>
        <dbReference type="PROSITE-ProRule" id="PRU00703"/>
    </source>
</evidence>
<dbReference type="PROSITE" id="PS51846">
    <property type="entry name" value="CNNM"/>
    <property type="match status" value="1"/>
</dbReference>
<comment type="subcellular location">
    <subcellularLocation>
        <location evidence="1">Membrane</location>
        <topology evidence="1">Multi-pass membrane protein</topology>
    </subcellularLocation>
</comment>
<evidence type="ECO:0000313" key="13">
    <source>
        <dbReference type="Proteomes" id="UP000703590"/>
    </source>
</evidence>
<evidence type="ECO:0000256" key="5">
    <source>
        <dbReference type="ARBA" id="ARBA00023122"/>
    </source>
</evidence>
<evidence type="ECO:0000256" key="1">
    <source>
        <dbReference type="ARBA" id="ARBA00004141"/>
    </source>
</evidence>
<feature type="domain" description="CNNM transmembrane" evidence="11">
    <location>
        <begin position="1"/>
        <end position="179"/>
    </location>
</feature>
<dbReference type="PROSITE" id="PS51371">
    <property type="entry name" value="CBS"/>
    <property type="match status" value="1"/>
</dbReference>
<evidence type="ECO:0000256" key="4">
    <source>
        <dbReference type="ARBA" id="ARBA00022989"/>
    </source>
</evidence>
<dbReference type="RefSeq" id="WP_205458717.1">
    <property type="nucleotide sequence ID" value="NZ_JAFHKK010000008.1"/>
</dbReference>
<evidence type="ECO:0000256" key="3">
    <source>
        <dbReference type="ARBA" id="ARBA00022737"/>
    </source>
</evidence>
<dbReference type="PANTHER" id="PTHR22777:SF4">
    <property type="entry name" value="UPF0053 PROTEIN SLL1254"/>
    <property type="match status" value="1"/>
</dbReference>
<dbReference type="Proteomes" id="UP000703590">
    <property type="component" value="Unassembled WGS sequence"/>
</dbReference>
<dbReference type="Gene3D" id="3.10.580.10">
    <property type="entry name" value="CBS-domain"/>
    <property type="match status" value="1"/>
</dbReference>
<gene>
    <name evidence="12" type="ORF">JWV37_05210</name>
</gene>
<feature type="transmembrane region" description="Helical" evidence="9">
    <location>
        <begin position="88"/>
        <end position="107"/>
    </location>
</feature>
<keyword evidence="5 7" id="KW-0129">CBS domain</keyword>
<feature type="domain" description="CBS" evidence="10">
    <location>
        <begin position="262"/>
        <end position="320"/>
    </location>
</feature>
<evidence type="ECO:0000313" key="12">
    <source>
        <dbReference type="EMBL" id="MBN2964169.1"/>
    </source>
</evidence>
<proteinExistence type="predicted"/>
<dbReference type="CDD" id="cd04590">
    <property type="entry name" value="CBS_pair_CorC_HlyC_assoc"/>
    <property type="match status" value="1"/>
</dbReference>
<keyword evidence="2 8" id="KW-0812">Transmembrane</keyword>
<comment type="caution">
    <text evidence="12">The sequence shown here is derived from an EMBL/GenBank/DDBJ whole genome shotgun (WGS) entry which is preliminary data.</text>
</comment>
<dbReference type="EMBL" id="JAFHKK010000008">
    <property type="protein sequence ID" value="MBN2964169.1"/>
    <property type="molecule type" value="Genomic_DNA"/>
</dbReference>
<keyword evidence="6 8" id="KW-0472">Membrane</keyword>
<evidence type="ECO:0000256" key="2">
    <source>
        <dbReference type="ARBA" id="ARBA00022692"/>
    </source>
</evidence>
<sequence>MTLLFIYVAIAVGVSFVCSLLEAILLSLSYSYIQVLKKERPSVGQLLEKFKKNIDVPLSSILILNTISHTAGAAGVGAEAVKIFGSEAMFFVSAILTLLILFLSEIIPKTIGALYWKELAPVAAFGIRFLVFVTYPLVVVSIFVTKKIAGNKKGHTMTREEFLQSALLGENEGIIDEKESDIIENTLQLSKSKVYDILTPRSVVFAVEKTMSVRDVLLKEEVHKFSRIPVYEGSIDNVVGMVMAKKIFQKAIINQDVAIESIMQPIFSIHENIPVSYALDMFIKRREHMFVVIDSYDQTEGIVTLEDCIETVLGVEIMDEADTTDDMQAFAKTLMKLKKKQQKKEIKKTLKHMMPQGQEGQSS</sequence>
<dbReference type="PANTHER" id="PTHR22777">
    <property type="entry name" value="HEMOLYSIN-RELATED"/>
    <property type="match status" value="1"/>
</dbReference>
<keyword evidence="3" id="KW-0677">Repeat</keyword>
<organism evidence="12 13">
    <name type="scientific">Sulfurospirillum tamanense</name>
    <dbReference type="NCBI Taxonomy" id="2813362"/>
    <lineage>
        <taxon>Bacteria</taxon>
        <taxon>Pseudomonadati</taxon>
        <taxon>Campylobacterota</taxon>
        <taxon>Epsilonproteobacteria</taxon>
        <taxon>Campylobacterales</taxon>
        <taxon>Sulfurospirillaceae</taxon>
        <taxon>Sulfurospirillum</taxon>
    </lineage>
</organism>
<name>A0ABS2WR78_9BACT</name>
<evidence type="ECO:0000259" key="11">
    <source>
        <dbReference type="PROSITE" id="PS51846"/>
    </source>
</evidence>
<dbReference type="Pfam" id="PF00571">
    <property type="entry name" value="CBS"/>
    <property type="match status" value="2"/>
</dbReference>
<feature type="transmembrane region" description="Helical" evidence="9">
    <location>
        <begin position="119"/>
        <end position="144"/>
    </location>
</feature>
<keyword evidence="13" id="KW-1185">Reference proteome</keyword>
<evidence type="ECO:0000259" key="10">
    <source>
        <dbReference type="PROSITE" id="PS51371"/>
    </source>
</evidence>
<reference evidence="12 13" key="3">
    <citation type="submission" date="2021-02" db="EMBL/GenBank/DDBJ databases">
        <authorList>
            <person name="Merkel A.Y."/>
        </authorList>
    </citation>
    <scope>NUCLEOTIDE SEQUENCE [LARGE SCALE GENOMIC DNA]</scope>
    <source>
        <strain evidence="12 13">T05b</strain>
    </source>
</reference>
<protein>
    <submittedName>
        <fullName evidence="12">DUF21 domain-containing protein</fullName>
    </submittedName>
</protein>
<reference evidence="13" key="2">
    <citation type="submission" date="2021-02" db="EMBL/GenBank/DDBJ databases">
        <title>Sulfurospirillum tamanensis sp. nov.</title>
        <authorList>
            <person name="Merkel A.Y."/>
        </authorList>
    </citation>
    <scope>NUCLEOTIDE SEQUENCE [LARGE SCALE GENOMIC DNA]</scope>
    <source>
        <strain evidence="13">T05b</strain>
    </source>
</reference>
<feature type="transmembrane region" description="Helical" evidence="9">
    <location>
        <begin position="6"/>
        <end position="33"/>
    </location>
</feature>
<reference evidence="12 13" key="1">
    <citation type="submission" date="2021-02" db="EMBL/GenBank/DDBJ databases">
        <title>Sulfurospirillum tamanensis sp. nov.</title>
        <authorList>
            <person name="Frolova A."/>
            <person name="Merkel A."/>
            <person name="Slobodkin A."/>
        </authorList>
    </citation>
    <scope>NUCLEOTIDE SEQUENCE [LARGE SCALE GENOMIC DNA]</scope>
    <source>
        <strain evidence="12 13">T05b</strain>
    </source>
</reference>
<evidence type="ECO:0000256" key="8">
    <source>
        <dbReference type="PROSITE-ProRule" id="PRU01193"/>
    </source>
</evidence>